<keyword evidence="3" id="KW-1185">Reference proteome</keyword>
<reference evidence="2 3" key="1">
    <citation type="submission" date="2020-10" db="EMBL/GenBank/DDBJ databases">
        <authorList>
            <person name="Castelo-Branco R."/>
            <person name="Eusebio N."/>
            <person name="Adriana R."/>
            <person name="Vieira A."/>
            <person name="Brugerolle De Fraissinette N."/>
            <person name="Rezende De Castro R."/>
            <person name="Schneider M.P."/>
            <person name="Vasconcelos V."/>
            <person name="Leao P.N."/>
        </authorList>
    </citation>
    <scope>NUCLEOTIDE SEQUENCE [LARGE SCALE GENOMIC DNA]</scope>
    <source>
        <strain evidence="2 3">LEGE 00031</strain>
    </source>
</reference>
<evidence type="ECO:0000313" key="2">
    <source>
        <dbReference type="EMBL" id="MBE9255385.1"/>
    </source>
</evidence>
<name>A0ABR9VVK6_9SYNC</name>
<dbReference type="NCBIfam" id="NF033488">
    <property type="entry name" value="lmo0937_fam_TM"/>
    <property type="match status" value="1"/>
</dbReference>
<dbReference type="RefSeq" id="WP_190599149.1">
    <property type="nucleotide sequence ID" value="NZ_JADEVV010000061.1"/>
</dbReference>
<dbReference type="InterPro" id="IPR043727">
    <property type="entry name" value="Lmo0937-like"/>
</dbReference>
<keyword evidence="1" id="KW-0472">Membrane</keyword>
<evidence type="ECO:0000256" key="1">
    <source>
        <dbReference type="SAM" id="Phobius"/>
    </source>
</evidence>
<proteinExistence type="predicted"/>
<evidence type="ECO:0000313" key="3">
    <source>
        <dbReference type="Proteomes" id="UP000658720"/>
    </source>
</evidence>
<protein>
    <submittedName>
        <fullName evidence="2">Lmo0937 family membrane protein</fullName>
    </submittedName>
</protein>
<dbReference type="Pfam" id="PF18919">
    <property type="entry name" value="DUF5670"/>
    <property type="match status" value="1"/>
</dbReference>
<dbReference type="Proteomes" id="UP000658720">
    <property type="component" value="Unassembled WGS sequence"/>
</dbReference>
<feature type="transmembrane region" description="Helical" evidence="1">
    <location>
        <begin position="5"/>
        <end position="22"/>
    </location>
</feature>
<organism evidence="2 3">
    <name type="scientific">Synechocystis salina LEGE 00031</name>
    <dbReference type="NCBI Taxonomy" id="1828736"/>
    <lineage>
        <taxon>Bacteria</taxon>
        <taxon>Bacillati</taxon>
        <taxon>Cyanobacteriota</taxon>
        <taxon>Cyanophyceae</taxon>
        <taxon>Synechococcales</taxon>
        <taxon>Merismopediaceae</taxon>
        <taxon>Synechocystis</taxon>
    </lineage>
</organism>
<comment type="caution">
    <text evidence="2">The sequence shown here is derived from an EMBL/GenBank/DDBJ whole genome shotgun (WGS) entry which is preliminary data.</text>
</comment>
<dbReference type="EMBL" id="JADEVV010000061">
    <property type="protein sequence ID" value="MBE9255385.1"/>
    <property type="molecule type" value="Genomic_DNA"/>
</dbReference>
<sequence length="51" mass="5740">MFDLVWTAVVILFILWILGFSINIGGSLIHLLLVLVLIGIIYNLFLRGRIG</sequence>
<accession>A0ABR9VVK6</accession>
<gene>
    <name evidence="2" type="ORF">IQ217_16390</name>
</gene>
<keyword evidence="1" id="KW-0812">Transmembrane</keyword>
<keyword evidence="1" id="KW-1133">Transmembrane helix</keyword>
<feature type="transmembrane region" description="Helical" evidence="1">
    <location>
        <begin position="28"/>
        <end position="46"/>
    </location>
</feature>